<feature type="transmembrane region" description="Helical" evidence="5">
    <location>
        <begin position="191"/>
        <end position="211"/>
    </location>
</feature>
<dbReference type="Proteomes" id="UP000738402">
    <property type="component" value="Unassembled WGS sequence"/>
</dbReference>
<evidence type="ECO:0000313" key="8">
    <source>
        <dbReference type="Proteomes" id="UP000738402"/>
    </source>
</evidence>
<reference evidence="7" key="1">
    <citation type="journal article" date="2021" name="G3 (Bethesda)">
        <title>Genomic diversity, chromosomal rearrangements, and interspecies hybridization in the ogataea polymorpha species complex.</title>
        <authorList>
            <person name="Hanson S.J."/>
            <person name="Cinneide E.O."/>
            <person name="Salzberg L.I."/>
            <person name="Wolfe K.H."/>
            <person name="McGowan J."/>
            <person name="Fitzpatrick D.A."/>
            <person name="Matlin K."/>
        </authorList>
    </citation>
    <scope>NUCLEOTIDE SEQUENCE</scope>
    <source>
        <strain evidence="7">83-405-1</strain>
    </source>
</reference>
<proteinExistence type="predicted"/>
<dbReference type="InterPro" id="IPR049453">
    <property type="entry name" value="Memb_transporter_dom"/>
</dbReference>
<feature type="transmembrane region" description="Helical" evidence="5">
    <location>
        <begin position="253"/>
        <end position="270"/>
    </location>
</feature>
<dbReference type="PANTHER" id="PTHR47804">
    <property type="entry name" value="60S RIBOSOMAL PROTEIN L19"/>
    <property type="match status" value="1"/>
</dbReference>
<feature type="transmembrane region" description="Helical" evidence="5">
    <location>
        <begin position="637"/>
        <end position="654"/>
    </location>
</feature>
<feature type="transmembrane region" description="Helical" evidence="5">
    <location>
        <begin position="666"/>
        <end position="683"/>
    </location>
</feature>
<evidence type="ECO:0000256" key="2">
    <source>
        <dbReference type="ARBA" id="ARBA00022692"/>
    </source>
</evidence>
<keyword evidence="4 5" id="KW-0472">Membrane</keyword>
<dbReference type="Pfam" id="PF13515">
    <property type="entry name" value="FUSC_2"/>
    <property type="match status" value="1"/>
</dbReference>
<evidence type="ECO:0000313" key="7">
    <source>
        <dbReference type="EMBL" id="KAG7727051.1"/>
    </source>
</evidence>
<protein>
    <recommendedName>
        <fullName evidence="6">Integral membrane bound transporter domain-containing protein</fullName>
    </recommendedName>
</protein>
<dbReference type="InterPro" id="IPR052430">
    <property type="entry name" value="IVT-Associated"/>
</dbReference>
<evidence type="ECO:0000256" key="3">
    <source>
        <dbReference type="ARBA" id="ARBA00022989"/>
    </source>
</evidence>
<organism evidence="7 8">
    <name type="scientific">Ogataea haglerorum</name>
    <dbReference type="NCBI Taxonomy" id="1937702"/>
    <lineage>
        <taxon>Eukaryota</taxon>
        <taxon>Fungi</taxon>
        <taxon>Dikarya</taxon>
        <taxon>Ascomycota</taxon>
        <taxon>Saccharomycotina</taxon>
        <taxon>Pichiomycetes</taxon>
        <taxon>Pichiales</taxon>
        <taxon>Pichiaceae</taxon>
        <taxon>Ogataea</taxon>
    </lineage>
</organism>
<feature type="transmembrane region" description="Helical" evidence="5">
    <location>
        <begin position="778"/>
        <end position="805"/>
    </location>
</feature>
<dbReference type="GO" id="GO:0016020">
    <property type="term" value="C:membrane"/>
    <property type="evidence" value="ECO:0007669"/>
    <property type="project" value="UniProtKB-SubCell"/>
</dbReference>
<keyword evidence="2 5" id="KW-0812">Transmembrane</keyword>
<evidence type="ECO:0000256" key="1">
    <source>
        <dbReference type="ARBA" id="ARBA00004141"/>
    </source>
</evidence>
<evidence type="ECO:0000259" key="6">
    <source>
        <dbReference type="Pfam" id="PF13515"/>
    </source>
</evidence>
<evidence type="ECO:0000256" key="5">
    <source>
        <dbReference type="SAM" id="Phobius"/>
    </source>
</evidence>
<feature type="transmembrane region" description="Helical" evidence="5">
    <location>
        <begin position="739"/>
        <end position="758"/>
    </location>
</feature>
<feature type="transmembrane region" description="Helical" evidence="5">
    <location>
        <begin position="714"/>
        <end position="732"/>
    </location>
</feature>
<feature type="transmembrane region" description="Helical" evidence="5">
    <location>
        <begin position="690"/>
        <end position="708"/>
    </location>
</feature>
<gene>
    <name evidence="7" type="ORF">KL933_002760</name>
</gene>
<comment type="caution">
    <text evidence="7">The sequence shown here is derived from an EMBL/GenBank/DDBJ whole genome shotgun (WGS) entry which is preliminary data.</text>
</comment>
<accession>A0AAN6I0J5</accession>
<feature type="transmembrane region" description="Helical" evidence="5">
    <location>
        <begin position="282"/>
        <end position="304"/>
    </location>
</feature>
<feature type="transmembrane region" description="Helical" evidence="5">
    <location>
        <begin position="223"/>
        <end position="241"/>
    </location>
</feature>
<dbReference type="AlphaFoldDB" id="A0AAN6I0J5"/>
<dbReference type="EMBL" id="JAHLUH010000007">
    <property type="protein sequence ID" value="KAG7727051.1"/>
    <property type="molecule type" value="Genomic_DNA"/>
</dbReference>
<feature type="domain" description="Integral membrane bound transporter" evidence="6">
    <location>
        <begin position="660"/>
        <end position="800"/>
    </location>
</feature>
<sequence>MQDKYKSQTAESHDYWLCKIFCHDKIQLSLEEMSIGYSDPTFGESAAFLPMDRAVAGQTRPSLRHNSSLSRGNIHRRSSIIMADTGQKIQRSYSFWDQTQDEIELESQIENNRRNVEDRIQGFQGRLKGVIYSDTCRGVLKGALAYFVASWAVYSTNLSSILGNADSKHLICTIVVYFHPTRTKGSMIQSLIFVILSLSFAFSISVILMSISSKSYNMESPELGYGIDLVFSCAALGLISLTKQWVNKPTFNTACSLSAIVIISCVIKEGSQDGSVVPWTKIGSIFRIVLAGCIVSALTCYLLWPTSAEAKLKQHLNENADVQSRLLKLVSRSFLGYDHIDSSETNELVEKVKSSLKNLKKYLEEAKFELYLKGKEKEYHLLEDLVESCGKLWMTMAGMRMSVEFKYELLDTSNRVHTEATSLHSYYGGQFDGNTSNESDFDDEAVAIDSKELFDLFVYHLGPSIKSFSYTVRQILSGVPFNSDNEIEPAVEQYSKSLALAKDLYSENHLKALKKLYDQDLFKTETDFDSKVDQEEVAASCGNFSFLLLEFSSELSEYLRILKELNAVSTYDDTKSFEFLKFWKRSFSLSSTAPRNSTINDMILRIQGTNEDYSAKMSLNYRVWRVVKILRSVDVQFGLRVGIGSLFIAIFAYIDKTKDFFDDWRGEWALVTFCIIMNKSVGGTTMTIKWRFLGTFLGAFTAYCVWVLLYPNALLMAVVGFLFSIGCFHIIINWEANNAFGRFILLTYNLTVLYSWTMANKVIDKVPDYDDEGGDNPIIFEIAIHRFLGVSFGVIWALIVTMSLFPNSARSRIRRGLSILWLRMGIIWHSGPLAYEVDEHNEYRLIGIRDRKTIHMIMAELETLLKQAPMEIRLKGPFPIGIYEKLLISTSRIIDAFENLNSIIEINKKLTPNEHSVLQSLAGEMSELENRVFLIFYMLASAMKLGFPLANKPASTEHSKERMLAKLSEIRKRSTSEKQVLSDEDFVLLYTYNLVTNSITNELDVLLGLVADLYGRVSEETLEL</sequence>
<name>A0AAN6I0J5_9ASCO</name>
<keyword evidence="3 5" id="KW-1133">Transmembrane helix</keyword>
<evidence type="ECO:0000256" key="4">
    <source>
        <dbReference type="ARBA" id="ARBA00023136"/>
    </source>
</evidence>
<comment type="subcellular location">
    <subcellularLocation>
        <location evidence="1">Membrane</location>
        <topology evidence="1">Multi-pass membrane protein</topology>
    </subcellularLocation>
</comment>
<dbReference type="PANTHER" id="PTHR47804:SF1">
    <property type="entry name" value="DUF2421 DOMAIN-CONTAINING PROTEIN"/>
    <property type="match status" value="1"/>
</dbReference>